<dbReference type="GO" id="GO:0009100">
    <property type="term" value="P:glycoprotein metabolic process"/>
    <property type="evidence" value="ECO:0007669"/>
    <property type="project" value="UniProtKB-ARBA"/>
</dbReference>
<dbReference type="InterPro" id="IPR052942">
    <property type="entry name" value="LPS_cholinephosphotransferase"/>
</dbReference>
<evidence type="ECO:0000259" key="2">
    <source>
        <dbReference type="Pfam" id="PF04991"/>
    </source>
</evidence>
<feature type="transmembrane region" description="Helical" evidence="1">
    <location>
        <begin position="29"/>
        <end position="47"/>
    </location>
</feature>
<dbReference type="Proteomes" id="UP000324629">
    <property type="component" value="Unassembled WGS sequence"/>
</dbReference>
<dbReference type="Pfam" id="PF04991">
    <property type="entry name" value="LicD"/>
    <property type="match status" value="1"/>
</dbReference>
<proteinExistence type="predicted"/>
<evidence type="ECO:0000256" key="1">
    <source>
        <dbReference type="SAM" id="Phobius"/>
    </source>
</evidence>
<gene>
    <name evidence="3" type="ORF">DEA37_0005546</name>
</gene>
<dbReference type="EMBL" id="QNGE01003109">
    <property type="protein sequence ID" value="KAA3674498.1"/>
    <property type="molecule type" value="Genomic_DNA"/>
</dbReference>
<keyword evidence="1" id="KW-0472">Membrane</keyword>
<name>A0A5J4NGR6_9TREM</name>
<dbReference type="PANTHER" id="PTHR43404:SF1">
    <property type="entry name" value="MNN4P"/>
    <property type="match status" value="1"/>
</dbReference>
<evidence type="ECO:0000313" key="3">
    <source>
        <dbReference type="EMBL" id="KAA3674498.1"/>
    </source>
</evidence>
<evidence type="ECO:0000313" key="4">
    <source>
        <dbReference type="Proteomes" id="UP000324629"/>
    </source>
</evidence>
<dbReference type="PANTHER" id="PTHR43404">
    <property type="entry name" value="LIPOPOLYSACCHARIDE CHOLINEPHOSPHOTRANSFERASE LICD"/>
    <property type="match status" value="1"/>
</dbReference>
<dbReference type="AlphaFoldDB" id="A0A5J4NGR6"/>
<comment type="caution">
    <text evidence="3">The sequence shown here is derived from an EMBL/GenBank/DDBJ whole genome shotgun (WGS) entry which is preliminary data.</text>
</comment>
<feature type="domain" description="LicD/FKTN/FKRP nucleotidyltransferase" evidence="2">
    <location>
        <begin position="252"/>
        <end position="296"/>
    </location>
</feature>
<dbReference type="InterPro" id="IPR007074">
    <property type="entry name" value="LicD/FKTN/FKRP_NTP_transf"/>
</dbReference>
<keyword evidence="1" id="KW-0812">Transmembrane</keyword>
<reference evidence="3 4" key="1">
    <citation type="journal article" date="2019" name="Gigascience">
        <title>Whole-genome sequence of the oriental lung fluke Paragonimus westermani.</title>
        <authorList>
            <person name="Oey H."/>
            <person name="Zakrzewski M."/>
            <person name="Narain K."/>
            <person name="Devi K.R."/>
            <person name="Agatsuma T."/>
            <person name="Nawaratna S."/>
            <person name="Gobert G.N."/>
            <person name="Jones M.K."/>
            <person name="Ragan M.A."/>
            <person name="McManus D.P."/>
            <person name="Krause L."/>
        </authorList>
    </citation>
    <scope>NUCLEOTIDE SEQUENCE [LARGE SCALE GENOMIC DNA]</scope>
    <source>
        <strain evidence="3 4">IND2009</strain>
    </source>
</reference>
<protein>
    <recommendedName>
        <fullName evidence="2">LicD/FKTN/FKRP nucleotidyltransferase domain-containing protein</fullName>
    </recommendedName>
</protein>
<organism evidence="3 4">
    <name type="scientific">Paragonimus westermani</name>
    <dbReference type="NCBI Taxonomy" id="34504"/>
    <lineage>
        <taxon>Eukaryota</taxon>
        <taxon>Metazoa</taxon>
        <taxon>Spiralia</taxon>
        <taxon>Lophotrochozoa</taxon>
        <taxon>Platyhelminthes</taxon>
        <taxon>Trematoda</taxon>
        <taxon>Digenea</taxon>
        <taxon>Plagiorchiida</taxon>
        <taxon>Troglotremata</taxon>
        <taxon>Troglotrematidae</taxon>
        <taxon>Paragonimus</taxon>
    </lineage>
</organism>
<keyword evidence="4" id="KW-1185">Reference proteome</keyword>
<accession>A0A5J4NGR6</accession>
<sequence length="445" mass="50986">MLQVTPGSIYPPEQMREPQTHLGGRIKRLILTCLLLVWGSAFMYYWMRRFNTSISYQFLFRDPTRSSHTSPDHYVDYVFHSKGKFRLAFQPIRTPNDLVWSPVMIRTAYKRLNWTYTDVAKLVQLVRDQLHSHEPFPVHAFTINETLAACQNGLISLNQTYVSQLAENQLAPCFSYVEQRLSYGGLPFKVVSSSEDISFMHNADTYSVPLIYFHPVQSHESSKAEVKNCSVVGLSRRQSLLRTLKHWIRFANDNMIIWWITYGSLLGSVRNGTMIPYDTDMDIAILGSHEAQLRRLATDRQNITPGQFNLVTRPGDHCVYSTGSRVDCTGKQVTSLTDTCAFCGPLARIFYEFGQYIDIYQVHLELRLNSANKPLSFGFYDEGTHEYTPTENLHDASSLFPLSSCRMMGLDVPCPSEPDKILEEVYGAEFIIPKYKCNLTNGEWT</sequence>
<keyword evidence="1" id="KW-1133">Transmembrane helix</keyword>